<evidence type="ECO:0000256" key="2">
    <source>
        <dbReference type="ARBA" id="ARBA00023125"/>
    </source>
</evidence>
<protein>
    <submittedName>
        <fullName evidence="6">DNA-binding XRE family transcriptional regulator</fullName>
    </submittedName>
</protein>
<feature type="region of interest" description="Disordered" evidence="4">
    <location>
        <begin position="1"/>
        <end position="28"/>
    </location>
</feature>
<feature type="domain" description="HTH cro/C1-type" evidence="5">
    <location>
        <begin position="73"/>
        <end position="127"/>
    </location>
</feature>
<organism evidence="6 7">
    <name type="scientific">Phyllobacterium bourgognense</name>
    <dbReference type="NCBI Taxonomy" id="314236"/>
    <lineage>
        <taxon>Bacteria</taxon>
        <taxon>Pseudomonadati</taxon>
        <taxon>Pseudomonadota</taxon>
        <taxon>Alphaproteobacteria</taxon>
        <taxon>Hyphomicrobiales</taxon>
        <taxon>Phyllobacteriaceae</taxon>
        <taxon>Phyllobacterium</taxon>
    </lineage>
</organism>
<comment type="caution">
    <text evidence="6">The sequence shown here is derived from an EMBL/GenBank/DDBJ whole genome shotgun (WGS) entry which is preliminary data.</text>
</comment>
<dbReference type="Proteomes" id="UP000253324">
    <property type="component" value="Unassembled WGS sequence"/>
</dbReference>
<dbReference type="InterPro" id="IPR001387">
    <property type="entry name" value="Cro/C1-type_HTH"/>
</dbReference>
<dbReference type="GO" id="GO:0005829">
    <property type="term" value="C:cytosol"/>
    <property type="evidence" value="ECO:0007669"/>
    <property type="project" value="TreeGrafter"/>
</dbReference>
<keyword evidence="3" id="KW-0804">Transcription</keyword>
<evidence type="ECO:0000256" key="1">
    <source>
        <dbReference type="ARBA" id="ARBA00023015"/>
    </source>
</evidence>
<name>A0A368YIX6_9HYPH</name>
<keyword evidence="2 6" id="KW-0238">DNA-binding</keyword>
<evidence type="ECO:0000313" key="6">
    <source>
        <dbReference type="EMBL" id="RCW80172.1"/>
    </source>
</evidence>
<dbReference type="GO" id="GO:0003700">
    <property type="term" value="F:DNA-binding transcription factor activity"/>
    <property type="evidence" value="ECO:0007669"/>
    <property type="project" value="TreeGrafter"/>
</dbReference>
<accession>A0A368YIX6</accession>
<evidence type="ECO:0000256" key="3">
    <source>
        <dbReference type="ARBA" id="ARBA00023163"/>
    </source>
</evidence>
<dbReference type="Gene3D" id="1.10.260.40">
    <property type="entry name" value="lambda repressor-like DNA-binding domains"/>
    <property type="match status" value="1"/>
</dbReference>
<dbReference type="PANTHER" id="PTHR46797">
    <property type="entry name" value="HTH-TYPE TRANSCRIPTIONAL REGULATOR"/>
    <property type="match status" value="1"/>
</dbReference>
<proteinExistence type="predicted"/>
<keyword evidence="7" id="KW-1185">Reference proteome</keyword>
<dbReference type="EMBL" id="QPJM01000015">
    <property type="protein sequence ID" value="RCW80172.1"/>
    <property type="molecule type" value="Genomic_DNA"/>
</dbReference>
<dbReference type="PROSITE" id="PS50943">
    <property type="entry name" value="HTH_CROC1"/>
    <property type="match status" value="1"/>
</dbReference>
<dbReference type="PANTHER" id="PTHR46797:SF23">
    <property type="entry name" value="HTH-TYPE TRANSCRIPTIONAL REGULATOR SUTR"/>
    <property type="match status" value="1"/>
</dbReference>
<evidence type="ECO:0000256" key="4">
    <source>
        <dbReference type="SAM" id="MobiDB-lite"/>
    </source>
</evidence>
<dbReference type="AlphaFoldDB" id="A0A368YIX6"/>
<dbReference type="InterPro" id="IPR010982">
    <property type="entry name" value="Lambda_DNA-bd_dom_sf"/>
</dbReference>
<gene>
    <name evidence="6" type="ORF">C7476_115137</name>
</gene>
<dbReference type="CDD" id="cd00093">
    <property type="entry name" value="HTH_XRE"/>
    <property type="match status" value="1"/>
</dbReference>
<evidence type="ECO:0000313" key="7">
    <source>
        <dbReference type="Proteomes" id="UP000253324"/>
    </source>
</evidence>
<dbReference type="GO" id="GO:0003677">
    <property type="term" value="F:DNA binding"/>
    <property type="evidence" value="ECO:0007669"/>
    <property type="project" value="UniProtKB-KW"/>
</dbReference>
<dbReference type="SMART" id="SM00530">
    <property type="entry name" value="HTH_XRE"/>
    <property type="match status" value="1"/>
</dbReference>
<dbReference type="InterPro" id="IPR050807">
    <property type="entry name" value="TransReg_Diox_bact_type"/>
</dbReference>
<feature type="compositionally biased region" description="Basic and acidic residues" evidence="4">
    <location>
        <begin position="15"/>
        <end position="26"/>
    </location>
</feature>
<dbReference type="SUPFAM" id="SSF47413">
    <property type="entry name" value="lambda repressor-like DNA-binding domains"/>
    <property type="match status" value="1"/>
</dbReference>
<evidence type="ECO:0000259" key="5">
    <source>
        <dbReference type="PROSITE" id="PS50943"/>
    </source>
</evidence>
<sequence length="147" mass="16546">MIPLARPIPTNLRRLSADREEKDEPKPSLLCPNSTTKLVLQTLSFVENTPWLNTLQESALVVMGIREIFARNLRTLRQAKDLSQEELAHRAGIDRTYISALERNVYNASIDVVDRLAEALGVEAAELLKRSVRDLQGTKPKLDEGNQ</sequence>
<keyword evidence="1" id="KW-0805">Transcription regulation</keyword>
<reference evidence="6 7" key="1">
    <citation type="submission" date="2018-07" db="EMBL/GenBank/DDBJ databases">
        <title>Genomic Encyclopedia of Type Strains, Phase III (KMG-III): the genomes of soil and plant-associated and newly described type strains.</title>
        <authorList>
            <person name="Whitman W."/>
        </authorList>
    </citation>
    <scope>NUCLEOTIDE SEQUENCE [LARGE SCALE GENOMIC DNA]</scope>
    <source>
        <strain evidence="6 7">31-25a</strain>
    </source>
</reference>
<dbReference type="Pfam" id="PF01381">
    <property type="entry name" value="HTH_3"/>
    <property type="match status" value="1"/>
</dbReference>